<gene>
    <name evidence="2" type="ORF">KIF53_18555</name>
</gene>
<evidence type="ECO:0000313" key="3">
    <source>
        <dbReference type="Proteomes" id="UP000711178"/>
    </source>
</evidence>
<dbReference type="GeneID" id="89684397"/>
<sequence>MTIQLIVADEFATFAQLEGVQTLGTLLAQLRSNQLEELRGSRLVAGQGLNQAQRDQVYALGSSLGLLEELSHWRLWSCEAPAGRALSHKHKAENILISTPRRVDAHHFEADLLLDAHGELLLDHLTGFHVQGMVLTEACRQMFIATTEAHCLDENAPSKRYFVINEMNMSFLEFAFPLPASIRYTVLTSEQPRPGRYNFSANMEVWQNGKPAASMAVKFAVFDDAYLAPRERQLAEKALNAVLEEARQALSLAPAEAKALAA</sequence>
<dbReference type="RefSeq" id="WP_043579697.1">
    <property type="nucleotide sequence ID" value="NZ_CP142381.1"/>
</dbReference>
<dbReference type="Pfam" id="PF03756">
    <property type="entry name" value="AfsA"/>
    <property type="match status" value="1"/>
</dbReference>
<dbReference type="InterPro" id="IPR005509">
    <property type="entry name" value="AfsA_hotdog_dom"/>
</dbReference>
<protein>
    <recommendedName>
        <fullName evidence="1">A-factor biosynthesis hotdog domain-containing protein</fullName>
    </recommendedName>
</protein>
<reference evidence="2 3" key="1">
    <citation type="submission" date="2021-05" db="EMBL/GenBank/DDBJ databases">
        <title>Draft Whole Genome Sequencing Of Biosensor Chromobacterium violaceum Strain CV026 Reveals A Regulatory RNA In Chromobacterium violaceum Phenotype Regulatory Network.</title>
        <authorList>
            <person name="Hong K.W."/>
            <person name="Chan K.G."/>
            <person name="Chang C.-Y."/>
        </authorList>
    </citation>
    <scope>NUCLEOTIDE SEQUENCE [LARGE SCALE GENOMIC DNA]</scope>
    <source>
        <strain evidence="2 3">ATCC 31532</strain>
    </source>
</reference>
<name>A0ABS7FHR9_9NEIS</name>
<comment type="caution">
    <text evidence="2">The sequence shown here is derived from an EMBL/GenBank/DDBJ whole genome shotgun (WGS) entry which is preliminary data.</text>
</comment>
<dbReference type="EMBL" id="JAHDTB010000020">
    <property type="protein sequence ID" value="MBW8289643.1"/>
    <property type="molecule type" value="Genomic_DNA"/>
</dbReference>
<feature type="domain" description="A-factor biosynthesis hotdog" evidence="1">
    <location>
        <begin position="88"/>
        <end position="219"/>
    </location>
</feature>
<proteinExistence type="predicted"/>
<organism evidence="2 3">
    <name type="scientific">Chromobacterium subtsugae</name>
    <dbReference type="NCBI Taxonomy" id="251747"/>
    <lineage>
        <taxon>Bacteria</taxon>
        <taxon>Pseudomonadati</taxon>
        <taxon>Pseudomonadota</taxon>
        <taxon>Betaproteobacteria</taxon>
        <taxon>Neisseriales</taxon>
        <taxon>Chromobacteriaceae</taxon>
        <taxon>Chromobacterium</taxon>
    </lineage>
</organism>
<evidence type="ECO:0000313" key="2">
    <source>
        <dbReference type="EMBL" id="MBW8289643.1"/>
    </source>
</evidence>
<accession>A0ABS7FHR9</accession>
<keyword evidence="3" id="KW-1185">Reference proteome</keyword>
<dbReference type="Proteomes" id="UP000711178">
    <property type="component" value="Unassembled WGS sequence"/>
</dbReference>
<evidence type="ECO:0000259" key="1">
    <source>
        <dbReference type="Pfam" id="PF03756"/>
    </source>
</evidence>